<comment type="function">
    <text evidence="3">Required for dimerization of active 70S ribosomes into 100S ribosomes in stationary phase; 100S ribosomes are translationally inactive and sometimes present during exponential growth.</text>
</comment>
<accession>A0A6J4QMJ4</accession>
<dbReference type="NCBIfam" id="TIGR00741">
    <property type="entry name" value="yfiA"/>
    <property type="match status" value="1"/>
</dbReference>
<dbReference type="Gene3D" id="3.30.505.50">
    <property type="entry name" value="Sigma 54 modulation/S30EA ribosomal protein, C-terminal domain"/>
    <property type="match status" value="1"/>
</dbReference>
<reference evidence="5" key="1">
    <citation type="submission" date="2020-02" db="EMBL/GenBank/DDBJ databases">
        <authorList>
            <person name="Meier V. D."/>
        </authorList>
    </citation>
    <scope>NUCLEOTIDE SEQUENCE</scope>
    <source>
        <strain evidence="5">AVDCRST_MAG01</strain>
    </source>
</reference>
<dbReference type="InterPro" id="IPR050574">
    <property type="entry name" value="HPF/YfiA_ribosome-assoc"/>
</dbReference>
<dbReference type="InterPro" id="IPR034694">
    <property type="entry name" value="HPF_long/plastid"/>
</dbReference>
<organism evidence="5">
    <name type="scientific">uncultured Rubrobacteraceae bacterium</name>
    <dbReference type="NCBI Taxonomy" id="349277"/>
    <lineage>
        <taxon>Bacteria</taxon>
        <taxon>Bacillati</taxon>
        <taxon>Actinomycetota</taxon>
        <taxon>Rubrobacteria</taxon>
        <taxon>Rubrobacterales</taxon>
        <taxon>Rubrobacteraceae</taxon>
        <taxon>environmental samples</taxon>
    </lineage>
</organism>
<dbReference type="InterPro" id="IPR003489">
    <property type="entry name" value="RHF/RaiA"/>
</dbReference>
<evidence type="ECO:0000256" key="2">
    <source>
        <dbReference type="ARBA" id="ARBA00022845"/>
    </source>
</evidence>
<dbReference type="SUPFAM" id="SSF69754">
    <property type="entry name" value="Ribosome binding protein Y (YfiA homologue)"/>
    <property type="match status" value="1"/>
</dbReference>
<dbReference type="GO" id="GO:0022627">
    <property type="term" value="C:cytosolic small ribosomal subunit"/>
    <property type="evidence" value="ECO:0007669"/>
    <property type="project" value="TreeGrafter"/>
</dbReference>
<dbReference type="PANTHER" id="PTHR33231">
    <property type="entry name" value="30S RIBOSOMAL PROTEIN"/>
    <property type="match status" value="1"/>
</dbReference>
<keyword evidence="1 3" id="KW-0963">Cytoplasm</keyword>
<name>A0A6J4QMJ4_9ACTN</name>
<dbReference type="GO" id="GO:0043024">
    <property type="term" value="F:ribosomal small subunit binding"/>
    <property type="evidence" value="ECO:0007669"/>
    <property type="project" value="TreeGrafter"/>
</dbReference>
<dbReference type="PANTHER" id="PTHR33231:SF1">
    <property type="entry name" value="30S RIBOSOMAL PROTEIN"/>
    <property type="match status" value="1"/>
</dbReference>
<dbReference type="Pfam" id="PF16321">
    <property type="entry name" value="Ribosom_S30AE_C"/>
    <property type="match status" value="1"/>
</dbReference>
<evidence type="ECO:0000313" key="5">
    <source>
        <dbReference type="EMBL" id="CAA9449352.1"/>
    </source>
</evidence>
<dbReference type="InterPro" id="IPR038416">
    <property type="entry name" value="Ribosom_S30AE_C_sf"/>
</dbReference>
<comment type="subunit">
    <text evidence="3">Interacts with 100S ribosomes.</text>
</comment>
<feature type="domain" description="Sigma 54 modulation/S30EA ribosomal protein C-terminal" evidence="4">
    <location>
        <begin position="128"/>
        <end position="182"/>
    </location>
</feature>
<gene>
    <name evidence="3" type="primary">hpf</name>
    <name evidence="5" type="ORF">AVDCRST_MAG01-01-4401</name>
</gene>
<dbReference type="Pfam" id="PF02482">
    <property type="entry name" value="Ribosomal_S30AE"/>
    <property type="match status" value="1"/>
</dbReference>
<evidence type="ECO:0000259" key="4">
    <source>
        <dbReference type="Pfam" id="PF16321"/>
    </source>
</evidence>
<protein>
    <recommendedName>
        <fullName evidence="3">Ribosome hibernation promoting factor</fullName>
        <shortName evidence="3">HPF</shortName>
    </recommendedName>
</protein>
<dbReference type="CDD" id="cd00552">
    <property type="entry name" value="RaiA"/>
    <property type="match status" value="1"/>
</dbReference>
<comment type="similarity">
    <text evidence="3">Belongs to the HPF/YfiA ribosome-associated protein family. Long HPF subfamily.</text>
</comment>
<dbReference type="InterPro" id="IPR032528">
    <property type="entry name" value="Ribosom_S30AE_C"/>
</dbReference>
<dbReference type="GO" id="GO:0045900">
    <property type="term" value="P:negative regulation of translational elongation"/>
    <property type="evidence" value="ECO:0007669"/>
    <property type="project" value="TreeGrafter"/>
</dbReference>
<dbReference type="EMBL" id="CADCUW010000570">
    <property type="protein sequence ID" value="CAA9449352.1"/>
    <property type="molecule type" value="Genomic_DNA"/>
</dbReference>
<dbReference type="AlphaFoldDB" id="A0A6J4QMJ4"/>
<sequence>MDVLVKGRNILVTPALERYALEKVERVSKFFDSERSDSRAEVELVHARNRSVVDAEVAEATLFINGTVLKATEASEDMYASIDGMADKLERQVRKYRERQIDRWQGQTKNVPAPPEEPITPEEEANLEARIVRTKQFQMKPMGAEEAVLQMDLLDHDFYVFTSAESGDINVVYRRRDGNYGLIEPAR</sequence>
<dbReference type="FunFam" id="3.30.505.50:FF:000001">
    <property type="entry name" value="Ribosome hibernation promoting factor"/>
    <property type="match status" value="1"/>
</dbReference>
<comment type="subcellular location">
    <subcellularLocation>
        <location evidence="3">Cytoplasm</location>
    </subcellularLocation>
</comment>
<dbReference type="InterPro" id="IPR036567">
    <property type="entry name" value="RHF-like"/>
</dbReference>
<evidence type="ECO:0000256" key="1">
    <source>
        <dbReference type="ARBA" id="ARBA00022490"/>
    </source>
</evidence>
<proteinExistence type="inferred from homology"/>
<evidence type="ECO:0000256" key="3">
    <source>
        <dbReference type="HAMAP-Rule" id="MF_00839"/>
    </source>
</evidence>
<keyword evidence="2 3" id="KW-0810">Translation regulation</keyword>
<dbReference type="HAMAP" id="MF_00839">
    <property type="entry name" value="HPF"/>
    <property type="match status" value="1"/>
</dbReference>
<dbReference type="Gene3D" id="3.30.160.100">
    <property type="entry name" value="Ribosome hibernation promotion factor-like"/>
    <property type="match status" value="1"/>
</dbReference>